<sequence>MPAQKRKRSPASAADPWEGQDPNASKLAGLRRWAGKPATEAAVTELPARLLSADARESRAFLGLLCRRRRSEQAELDVAPRQVLDCGAGVGRGTQRVLLRLKGVERVDLLEPAARLRRRARELLGGRRRVGRFLAQPLQDFTARTCYNLVWIQWVFMYIPDPEVVAFLQRCRLRLAPGGRVAVKENVEDRRYEDALDLEDLCATRTAAHFEALFRQGGFKVALKRQQKVWDKRRFPLMMWGLVPS</sequence>
<protein>
    <recommendedName>
        <fullName evidence="6">Alpha N-terminal protein methyltransferase 1</fullName>
        <ecNumber evidence="5">2.1.1.244</ecNumber>
    </recommendedName>
    <alternativeName>
        <fullName evidence="7">X-Pro-Lys N-terminal protein methyltransferase 1</fullName>
    </alternativeName>
</protein>
<comment type="catalytic activity">
    <reaction evidence="9">
        <text>N-terminal L-prolyl-L-prolyl-L-lysyl-[protein] + 2 S-adenosyl-L-methionine = N-terminal N,N-dimethyl-L-prolyl-L-prolyl-L-lysyl-[protein] + 2 S-adenosyl-L-homocysteine + 2 H(+)</text>
        <dbReference type="Rhea" id="RHEA:54736"/>
        <dbReference type="Rhea" id="RHEA-COMP:13787"/>
        <dbReference type="Rhea" id="RHEA-COMP:13974"/>
        <dbReference type="ChEBI" id="CHEBI:15378"/>
        <dbReference type="ChEBI" id="CHEBI:57856"/>
        <dbReference type="ChEBI" id="CHEBI:59789"/>
        <dbReference type="ChEBI" id="CHEBI:138059"/>
        <dbReference type="ChEBI" id="CHEBI:138318"/>
        <dbReference type="EC" id="2.1.1.244"/>
    </reaction>
</comment>
<dbReference type="EMBL" id="HBNR01041865">
    <property type="protein sequence ID" value="CAE4601132.1"/>
    <property type="molecule type" value="Transcribed_RNA"/>
</dbReference>
<name>A0A7S4R2S1_9DINO</name>
<evidence type="ECO:0000256" key="3">
    <source>
        <dbReference type="ARBA" id="ARBA00022679"/>
    </source>
</evidence>
<evidence type="ECO:0000256" key="10">
    <source>
        <dbReference type="ARBA" id="ARBA00048167"/>
    </source>
</evidence>
<keyword evidence="2" id="KW-0489">Methyltransferase</keyword>
<evidence type="ECO:0000256" key="9">
    <source>
        <dbReference type="ARBA" id="ARBA00047885"/>
    </source>
</evidence>
<dbReference type="InterPro" id="IPR029063">
    <property type="entry name" value="SAM-dependent_MTases_sf"/>
</dbReference>
<dbReference type="GO" id="GO:0032259">
    <property type="term" value="P:methylation"/>
    <property type="evidence" value="ECO:0007669"/>
    <property type="project" value="UniProtKB-KW"/>
</dbReference>
<feature type="binding site" evidence="11">
    <location>
        <begin position="138"/>
        <end position="139"/>
    </location>
    <ligand>
        <name>S-adenosyl-L-methionine</name>
        <dbReference type="ChEBI" id="CHEBI:59789"/>
    </ligand>
</feature>
<feature type="region of interest" description="Disordered" evidence="12">
    <location>
        <begin position="1"/>
        <end position="27"/>
    </location>
</feature>
<organism evidence="13">
    <name type="scientific">Alexandrium monilatum</name>
    <dbReference type="NCBI Taxonomy" id="311494"/>
    <lineage>
        <taxon>Eukaryota</taxon>
        <taxon>Sar</taxon>
        <taxon>Alveolata</taxon>
        <taxon>Dinophyceae</taxon>
        <taxon>Gonyaulacales</taxon>
        <taxon>Pyrocystaceae</taxon>
        <taxon>Alexandrium</taxon>
    </lineage>
</organism>
<dbReference type="SUPFAM" id="SSF53335">
    <property type="entry name" value="S-adenosyl-L-methionine-dependent methyltransferases"/>
    <property type="match status" value="1"/>
</dbReference>
<evidence type="ECO:0000256" key="2">
    <source>
        <dbReference type="ARBA" id="ARBA00022603"/>
    </source>
</evidence>
<evidence type="ECO:0000313" key="13">
    <source>
        <dbReference type="EMBL" id="CAE4601132.1"/>
    </source>
</evidence>
<feature type="binding site" evidence="11">
    <location>
        <position position="87"/>
    </location>
    <ligand>
        <name>S-adenosyl-L-methionine</name>
        <dbReference type="ChEBI" id="CHEBI:59789"/>
    </ligand>
</feature>
<dbReference type="InterPro" id="IPR008576">
    <property type="entry name" value="MeTrfase_NTM1"/>
</dbReference>
<comment type="catalytic activity">
    <reaction evidence="8">
        <text>N-terminal L-seryl-L-prolyl-L-lysyl-[protein] + 3 S-adenosyl-L-methionine = N-terminal N,N,N-trimethyl-L-seryl-L-prolyl-L-lysyl-[protein] + 3 S-adenosyl-L-homocysteine + 3 H(+)</text>
        <dbReference type="Rhea" id="RHEA:54724"/>
        <dbReference type="Rhea" id="RHEA-COMP:13789"/>
        <dbReference type="Rhea" id="RHEA-COMP:13973"/>
        <dbReference type="ChEBI" id="CHEBI:15378"/>
        <dbReference type="ChEBI" id="CHEBI:57856"/>
        <dbReference type="ChEBI" id="CHEBI:59789"/>
        <dbReference type="ChEBI" id="CHEBI:138061"/>
        <dbReference type="ChEBI" id="CHEBI:138317"/>
        <dbReference type="EC" id="2.1.1.244"/>
    </reaction>
</comment>
<evidence type="ECO:0000256" key="8">
    <source>
        <dbReference type="ARBA" id="ARBA00047306"/>
    </source>
</evidence>
<evidence type="ECO:0000256" key="4">
    <source>
        <dbReference type="ARBA" id="ARBA00022691"/>
    </source>
</evidence>
<dbReference type="CDD" id="cd02440">
    <property type="entry name" value="AdoMet_MTases"/>
    <property type="match status" value="1"/>
</dbReference>
<dbReference type="PANTHER" id="PTHR12753:SF0">
    <property type="entry name" value="ALPHA N-TERMINAL PROTEIN METHYLTRANSFERASE 1"/>
    <property type="match status" value="1"/>
</dbReference>
<comment type="similarity">
    <text evidence="1">Belongs to the methyltransferase superfamily. NTM1 family.</text>
</comment>
<keyword evidence="3" id="KW-0808">Transferase</keyword>
<feature type="binding site" evidence="11">
    <location>
        <position position="153"/>
    </location>
    <ligand>
        <name>S-adenosyl-L-methionine</name>
        <dbReference type="ChEBI" id="CHEBI:59789"/>
    </ligand>
</feature>
<evidence type="ECO:0000256" key="12">
    <source>
        <dbReference type="SAM" id="MobiDB-lite"/>
    </source>
</evidence>
<dbReference type="AlphaFoldDB" id="A0A7S4R2S1"/>
<dbReference type="PANTHER" id="PTHR12753">
    <property type="entry name" value="AD-003 - RELATED"/>
    <property type="match status" value="1"/>
</dbReference>
<evidence type="ECO:0000256" key="5">
    <source>
        <dbReference type="ARBA" id="ARBA00039112"/>
    </source>
</evidence>
<evidence type="ECO:0000256" key="1">
    <source>
        <dbReference type="ARBA" id="ARBA00009059"/>
    </source>
</evidence>
<dbReference type="GO" id="GO:0071885">
    <property type="term" value="F:N-terminal protein N-methyltransferase activity"/>
    <property type="evidence" value="ECO:0007669"/>
    <property type="project" value="UniProtKB-EC"/>
</dbReference>
<feature type="binding site" evidence="11">
    <location>
        <position position="92"/>
    </location>
    <ligand>
        <name>S-adenosyl-L-methionine</name>
        <dbReference type="ChEBI" id="CHEBI:59789"/>
    </ligand>
</feature>
<dbReference type="PIRSF" id="PIRSF016958">
    <property type="entry name" value="DUF858_MeTrfase_lik"/>
    <property type="match status" value="1"/>
</dbReference>
<accession>A0A7S4R2S1</accession>
<gene>
    <name evidence="13" type="ORF">AMON00008_LOCUS29083</name>
</gene>
<dbReference type="Gene3D" id="3.40.50.150">
    <property type="entry name" value="Vaccinia Virus protein VP39"/>
    <property type="match status" value="1"/>
</dbReference>
<dbReference type="Pfam" id="PF05891">
    <property type="entry name" value="Methyltransf_PK"/>
    <property type="match status" value="1"/>
</dbReference>
<dbReference type="GO" id="GO:0005737">
    <property type="term" value="C:cytoplasm"/>
    <property type="evidence" value="ECO:0007669"/>
    <property type="project" value="TreeGrafter"/>
</dbReference>
<reference evidence="13" key="1">
    <citation type="submission" date="2021-01" db="EMBL/GenBank/DDBJ databases">
        <authorList>
            <person name="Corre E."/>
            <person name="Pelletier E."/>
            <person name="Niang G."/>
            <person name="Scheremetjew M."/>
            <person name="Finn R."/>
            <person name="Kale V."/>
            <person name="Holt S."/>
            <person name="Cochrane G."/>
            <person name="Meng A."/>
            <person name="Brown T."/>
            <person name="Cohen L."/>
        </authorList>
    </citation>
    <scope>NUCLEOTIDE SEQUENCE</scope>
    <source>
        <strain evidence="13">CCMP3105</strain>
    </source>
</reference>
<keyword evidence="4 11" id="KW-0949">S-adenosyl-L-methionine</keyword>
<dbReference type="EC" id="2.1.1.244" evidence="5"/>
<evidence type="ECO:0000256" key="6">
    <source>
        <dbReference type="ARBA" id="ARBA00039449"/>
    </source>
</evidence>
<evidence type="ECO:0000256" key="11">
    <source>
        <dbReference type="PIRSR" id="PIRSR016958-1"/>
    </source>
</evidence>
<proteinExistence type="inferred from homology"/>
<comment type="catalytic activity">
    <reaction evidence="10">
        <text>N-terminal L-alanyl-L-prolyl-L-lysyl-[protein] + 3 S-adenosyl-L-methionine = N-terminal N,N,N-trimethyl-L-alanyl-L-prolyl-L-lysyl-[protein] + 3 S-adenosyl-L-homocysteine + 3 H(+)</text>
        <dbReference type="Rhea" id="RHEA:54712"/>
        <dbReference type="Rhea" id="RHEA-COMP:13785"/>
        <dbReference type="Rhea" id="RHEA-COMP:13971"/>
        <dbReference type="ChEBI" id="CHEBI:15378"/>
        <dbReference type="ChEBI" id="CHEBI:57856"/>
        <dbReference type="ChEBI" id="CHEBI:59789"/>
        <dbReference type="ChEBI" id="CHEBI:138057"/>
        <dbReference type="ChEBI" id="CHEBI:138315"/>
        <dbReference type="EC" id="2.1.1.244"/>
    </reaction>
</comment>
<evidence type="ECO:0000256" key="7">
    <source>
        <dbReference type="ARBA" id="ARBA00043129"/>
    </source>
</evidence>